<dbReference type="GO" id="GO:0003918">
    <property type="term" value="F:DNA topoisomerase type II (double strand cut, ATP-hydrolyzing) activity"/>
    <property type="evidence" value="ECO:0007669"/>
    <property type="project" value="UniProtKB-EC"/>
</dbReference>
<dbReference type="SUPFAM" id="SSF101904">
    <property type="entry name" value="GyrA/ParC C-terminal domain-like"/>
    <property type="match status" value="1"/>
</dbReference>
<dbReference type="NCBIfam" id="TIGR01063">
    <property type="entry name" value="gyrA"/>
    <property type="match status" value="1"/>
</dbReference>
<evidence type="ECO:0000313" key="10">
    <source>
        <dbReference type="Proteomes" id="UP000266328"/>
    </source>
</evidence>
<dbReference type="InterPro" id="IPR013757">
    <property type="entry name" value="Topo_IIA_A_a_sf"/>
</dbReference>
<dbReference type="EC" id="5.6.2.2" evidence="3"/>
<dbReference type="FunFam" id="3.30.1360.40:FF:000002">
    <property type="entry name" value="DNA gyrase subunit A"/>
    <property type="match status" value="1"/>
</dbReference>
<protein>
    <recommendedName>
        <fullName evidence="3">DNA topoisomerase (ATP-hydrolyzing)</fullName>
        <ecNumber evidence="3">5.6.2.2</ecNumber>
    </recommendedName>
</protein>
<dbReference type="GO" id="GO:0003677">
    <property type="term" value="F:DNA binding"/>
    <property type="evidence" value="ECO:0007669"/>
    <property type="project" value="UniProtKB-UniRule"/>
</dbReference>
<feature type="active site" description="O-(5'-phospho-DNA)-tyrosine intermediate" evidence="7">
    <location>
        <position position="121"/>
    </location>
</feature>
<dbReference type="RefSeq" id="WP_119089060.1">
    <property type="nucleotide sequence ID" value="NZ_QXIS01000023.1"/>
</dbReference>
<evidence type="ECO:0000256" key="2">
    <source>
        <dbReference type="ARBA" id="ARBA00008263"/>
    </source>
</evidence>
<dbReference type="Gene3D" id="2.120.10.90">
    <property type="entry name" value="DNA gyrase/topoisomerase IV, subunit A, C-terminal"/>
    <property type="match status" value="1"/>
</dbReference>
<dbReference type="OrthoDB" id="9806486at2"/>
<dbReference type="NCBIfam" id="NF004044">
    <property type="entry name" value="PRK05561.1"/>
    <property type="match status" value="1"/>
</dbReference>
<dbReference type="Gene3D" id="3.30.1360.40">
    <property type="match status" value="1"/>
</dbReference>
<name>A0A398CVD0_9BACT</name>
<dbReference type="InterPro" id="IPR006691">
    <property type="entry name" value="GyrA/parC_rep"/>
</dbReference>
<dbReference type="NCBIfam" id="NF004043">
    <property type="entry name" value="PRK05560.1"/>
    <property type="match status" value="1"/>
</dbReference>
<dbReference type="GO" id="GO:0009330">
    <property type="term" value="C:DNA topoisomerase type II (double strand cut, ATP-hydrolyzing) complex"/>
    <property type="evidence" value="ECO:0007669"/>
    <property type="project" value="TreeGrafter"/>
</dbReference>
<accession>A0A398CVD0</accession>
<evidence type="ECO:0000313" key="9">
    <source>
        <dbReference type="EMBL" id="RIE06140.1"/>
    </source>
</evidence>
<dbReference type="InterPro" id="IPR050220">
    <property type="entry name" value="Type_II_DNA_Topoisomerases"/>
</dbReference>
<dbReference type="SMART" id="SM00434">
    <property type="entry name" value="TOP4c"/>
    <property type="match status" value="1"/>
</dbReference>
<evidence type="ECO:0000259" key="8">
    <source>
        <dbReference type="PROSITE" id="PS52040"/>
    </source>
</evidence>
<dbReference type="Pfam" id="PF03989">
    <property type="entry name" value="DNA_gyraseA_C"/>
    <property type="match status" value="6"/>
</dbReference>
<dbReference type="InterPro" id="IPR035516">
    <property type="entry name" value="Gyrase/topoIV_suA_C"/>
</dbReference>
<dbReference type="Pfam" id="PF00521">
    <property type="entry name" value="DNA_topoisoIV"/>
    <property type="match status" value="1"/>
</dbReference>
<evidence type="ECO:0000256" key="4">
    <source>
        <dbReference type="ARBA" id="ARBA00023029"/>
    </source>
</evidence>
<proteinExistence type="inferred from homology"/>
<evidence type="ECO:0000256" key="5">
    <source>
        <dbReference type="ARBA" id="ARBA00023125"/>
    </source>
</evidence>
<keyword evidence="10" id="KW-1185">Reference proteome</keyword>
<dbReference type="EMBL" id="QXIS01000023">
    <property type="protein sequence ID" value="RIE06140.1"/>
    <property type="molecule type" value="Genomic_DNA"/>
</dbReference>
<evidence type="ECO:0000256" key="1">
    <source>
        <dbReference type="ARBA" id="ARBA00000185"/>
    </source>
</evidence>
<gene>
    <name evidence="9" type="ORF">SMC7_03965</name>
</gene>
<dbReference type="GO" id="GO:0006265">
    <property type="term" value="P:DNA topological change"/>
    <property type="evidence" value="ECO:0007669"/>
    <property type="project" value="UniProtKB-UniRule"/>
</dbReference>
<dbReference type="Gene3D" id="1.10.268.10">
    <property type="entry name" value="Topoisomerase, domain 3"/>
    <property type="match status" value="1"/>
</dbReference>
<dbReference type="PANTHER" id="PTHR43493:SF5">
    <property type="entry name" value="DNA GYRASE SUBUNIT A, CHLOROPLASTIC_MITOCHONDRIAL"/>
    <property type="match status" value="1"/>
</dbReference>
<dbReference type="GO" id="GO:0005524">
    <property type="term" value="F:ATP binding"/>
    <property type="evidence" value="ECO:0007669"/>
    <property type="project" value="InterPro"/>
</dbReference>
<dbReference type="Gene3D" id="3.90.199.10">
    <property type="entry name" value="Topoisomerase II, domain 5"/>
    <property type="match status" value="1"/>
</dbReference>
<comment type="caution">
    <text evidence="9">The sequence shown here is derived from an EMBL/GenBank/DDBJ whole genome shotgun (WGS) entry which is preliminary data.</text>
</comment>
<dbReference type="Proteomes" id="UP000266328">
    <property type="component" value="Unassembled WGS sequence"/>
</dbReference>
<keyword evidence="5 7" id="KW-0238">DNA-binding</keyword>
<evidence type="ECO:0000256" key="6">
    <source>
        <dbReference type="ARBA" id="ARBA00023235"/>
    </source>
</evidence>
<organism evidence="9 10">
    <name type="scientific">Candidatus Cryosericum terrychapinii</name>
    <dbReference type="NCBI Taxonomy" id="2290919"/>
    <lineage>
        <taxon>Bacteria</taxon>
        <taxon>Pseudomonadati</taxon>
        <taxon>Caldisericota/Cryosericota group</taxon>
        <taxon>Candidatus Cryosericota</taxon>
        <taxon>Candidatus Cryosericia</taxon>
        <taxon>Candidatus Cryosericales</taxon>
        <taxon>Candidatus Cryosericaceae</taxon>
        <taxon>Candidatus Cryosericum</taxon>
    </lineage>
</organism>
<dbReference type="PROSITE" id="PS52040">
    <property type="entry name" value="TOPO_IIA"/>
    <property type="match status" value="1"/>
</dbReference>
<comment type="similarity">
    <text evidence="2">Belongs to the type II topoisomerase GyrA/ParC subunit family.</text>
</comment>
<keyword evidence="6 7" id="KW-0413">Isomerase</keyword>
<dbReference type="InterPro" id="IPR002205">
    <property type="entry name" value="Topo_IIA_dom_A"/>
</dbReference>
<evidence type="ECO:0000256" key="3">
    <source>
        <dbReference type="ARBA" id="ARBA00012895"/>
    </source>
</evidence>
<dbReference type="SUPFAM" id="SSF56719">
    <property type="entry name" value="Type II DNA topoisomerase"/>
    <property type="match status" value="1"/>
</dbReference>
<comment type="catalytic activity">
    <reaction evidence="1 7">
        <text>ATP-dependent breakage, passage and rejoining of double-stranded DNA.</text>
        <dbReference type="EC" id="5.6.2.2"/>
    </reaction>
</comment>
<dbReference type="InterPro" id="IPR013760">
    <property type="entry name" value="Topo_IIA-like_dom_sf"/>
</dbReference>
<feature type="domain" description="Topo IIA-type catalytic" evidence="8">
    <location>
        <begin position="33"/>
        <end position="506"/>
    </location>
</feature>
<dbReference type="PANTHER" id="PTHR43493">
    <property type="entry name" value="DNA GYRASE/TOPOISOMERASE SUBUNIT A"/>
    <property type="match status" value="1"/>
</dbReference>
<dbReference type="InterPro" id="IPR013758">
    <property type="entry name" value="Topo_IIA_A/C_ab"/>
</dbReference>
<dbReference type="CDD" id="cd00187">
    <property type="entry name" value="TOP4c"/>
    <property type="match status" value="1"/>
</dbReference>
<keyword evidence="4 7" id="KW-0799">Topoisomerase</keyword>
<evidence type="ECO:0000256" key="7">
    <source>
        <dbReference type="PROSITE-ProRule" id="PRU01384"/>
    </source>
</evidence>
<reference evidence="9 10" key="1">
    <citation type="submission" date="2018-09" db="EMBL/GenBank/DDBJ databases">
        <title>Discovery and Ecogenomic Context for Candidatus Cryosericales, a Global Caldiserica Order Active in Thawing Permafrost.</title>
        <authorList>
            <person name="Martinez M.A."/>
            <person name="Woodcroft B.J."/>
            <person name="Ignacio Espinoza J.C."/>
            <person name="Zayed A."/>
            <person name="Singleton C.M."/>
            <person name="Boyd J."/>
            <person name="Li Y.-F."/>
            <person name="Purvine S."/>
            <person name="Maughan H."/>
            <person name="Hodgkins S.B."/>
            <person name="Anderson D."/>
            <person name="Sederholm M."/>
            <person name="Temperton B."/>
            <person name="Saleska S.R."/>
            <person name="Tyson G.W."/>
            <person name="Rich V.I."/>
        </authorList>
    </citation>
    <scope>NUCLEOTIDE SEQUENCE [LARGE SCALE GENOMIC DNA]</scope>
    <source>
        <strain evidence="9 10">SMC7</strain>
    </source>
</reference>
<sequence>MPENDRVFNVYVEEEMKKSYLEYSMSVIIGRALPDFRDGLKPVHRRILFAMYELGCFWNKPYKKSARIVGDVLGKYHPHGDIAIYDSLVRMAQEFSLRYPLIDGHGNFGSIDGDSAAAMRYTEVRLAAVSALMLDELDKEIVEFTPNFDNSLEEPTILPAKVPQLLLNGSSGIAVGMATNIPPHNLGELIDALKYMLDCRISNEPEDPAQVRSFIKGPDFPGGGLVVGTDGIDEYIATGRGNVVTRGKYTIEKDGNKTRFIITELPFEVNKAEFVQKVANLMKDKRLTQLSDLRDESSREGIRVVLELKKDAVPERVDLLLRRHTQFQQHFHVSMLGILYGVPRTLPLGDVLATFLDFREATLRKRFALELRKHEERLNVLNALVIAIRNIKRVTEILTASSSMDDASARLVESFGLNDRQVEAILEMRMRSLVSLEVEKLTKEVEENKSEIERLSAMLADPNRIRVYIRDELVEVARKYGNPRRTQILKDDGRGEDDDEQFIEDKEVMVVISKNGYAKIIPSSTFKVQGRGGLGVASMNLKRDDYISKYFTVRTKQRVLLFTNKGRVYSIPAYRLPEEKRQGGGENLSLLLGMGADELVTEATALPAIQEGVSFIIVTRRGRIKKMVTSQFVTIRSTGKTFIKLAEGDSVVAVRPVKDTDEVLIASDSGRAVRIRSTSVRAMGASAGGVRGMRLSRGGRFVVGMEVLRPDVPFTLITEHGHGKRLNPYEVRLVGRGSGGVICYRVTDKTGPLAAFTTGTADQDVVVSTSTGQTIRTPAERLPLLGRVSSGVKVIRLKSKGSGVIAAEAIIKEVTPAEAEDEAEQ</sequence>
<dbReference type="AlphaFoldDB" id="A0A398CVD0"/>